<proteinExistence type="predicted"/>
<name>A0A0A9EIL9_ARUDO</name>
<reference evidence="1" key="2">
    <citation type="journal article" date="2015" name="Data Brief">
        <title>Shoot transcriptome of the giant reed, Arundo donax.</title>
        <authorList>
            <person name="Barrero R.A."/>
            <person name="Guerrero F.D."/>
            <person name="Moolhuijzen P."/>
            <person name="Goolsby J.A."/>
            <person name="Tidwell J."/>
            <person name="Bellgard S.E."/>
            <person name="Bellgard M.I."/>
        </authorList>
    </citation>
    <scope>NUCLEOTIDE SEQUENCE</scope>
    <source>
        <tissue evidence="1">Shoot tissue taken approximately 20 cm above the soil surface</tissue>
    </source>
</reference>
<evidence type="ECO:0000313" key="1">
    <source>
        <dbReference type="EMBL" id="JAD98868.1"/>
    </source>
</evidence>
<reference evidence="1" key="1">
    <citation type="submission" date="2014-09" db="EMBL/GenBank/DDBJ databases">
        <authorList>
            <person name="Magalhaes I.L.F."/>
            <person name="Oliveira U."/>
            <person name="Santos F.R."/>
            <person name="Vidigal T.H.D.A."/>
            <person name="Brescovit A.D."/>
            <person name="Santos A.J."/>
        </authorList>
    </citation>
    <scope>NUCLEOTIDE SEQUENCE</scope>
    <source>
        <tissue evidence="1">Shoot tissue taken approximately 20 cm above the soil surface</tissue>
    </source>
</reference>
<organism evidence="1">
    <name type="scientific">Arundo donax</name>
    <name type="common">Giant reed</name>
    <name type="synonym">Donax arundinaceus</name>
    <dbReference type="NCBI Taxonomy" id="35708"/>
    <lineage>
        <taxon>Eukaryota</taxon>
        <taxon>Viridiplantae</taxon>
        <taxon>Streptophyta</taxon>
        <taxon>Embryophyta</taxon>
        <taxon>Tracheophyta</taxon>
        <taxon>Spermatophyta</taxon>
        <taxon>Magnoliopsida</taxon>
        <taxon>Liliopsida</taxon>
        <taxon>Poales</taxon>
        <taxon>Poaceae</taxon>
        <taxon>PACMAD clade</taxon>
        <taxon>Arundinoideae</taxon>
        <taxon>Arundineae</taxon>
        <taxon>Arundo</taxon>
    </lineage>
</organism>
<dbReference type="AlphaFoldDB" id="A0A0A9EIL9"/>
<accession>A0A0A9EIL9</accession>
<sequence>MVGYLVKHRTCFLAQTLK</sequence>
<protein>
    <submittedName>
        <fullName evidence="1">Uncharacterized protein</fullName>
    </submittedName>
</protein>
<dbReference type="EMBL" id="GBRH01199027">
    <property type="protein sequence ID" value="JAD98868.1"/>
    <property type="molecule type" value="Transcribed_RNA"/>
</dbReference>